<evidence type="ECO:0000313" key="4">
    <source>
        <dbReference type="Proteomes" id="UP000594042"/>
    </source>
</evidence>
<dbReference type="Proteomes" id="UP000594042">
    <property type="component" value="Chromosome"/>
</dbReference>
<evidence type="ECO:0000313" key="3">
    <source>
        <dbReference type="EMBL" id="BCI62088.1"/>
    </source>
</evidence>
<keyword evidence="1" id="KW-0732">Signal</keyword>
<evidence type="ECO:0000259" key="2">
    <source>
        <dbReference type="Pfam" id="PF19910"/>
    </source>
</evidence>
<accession>A0A7G1HV89</accession>
<keyword evidence="4" id="KW-1185">Reference proteome</keyword>
<reference evidence="4" key="1">
    <citation type="submission" date="2020-07" db="EMBL/GenBank/DDBJ databases">
        <title>Complete genome sequencing of Coprobacter sp. strain 2CBH44.</title>
        <authorList>
            <person name="Sakamoto M."/>
            <person name="Murakami T."/>
            <person name="Mori H."/>
        </authorList>
    </citation>
    <scope>NUCLEOTIDE SEQUENCE [LARGE SCALE GENOMIC DNA]</scope>
    <source>
        <strain evidence="4">2CBH44</strain>
    </source>
</reference>
<dbReference type="RefSeq" id="WP_200755478.1">
    <property type="nucleotide sequence ID" value="NZ_AP023322.1"/>
</dbReference>
<dbReference type="AlphaFoldDB" id="A0A7G1HV89"/>
<dbReference type="InterPro" id="IPR045963">
    <property type="entry name" value="DUF6383"/>
</dbReference>
<protein>
    <recommendedName>
        <fullName evidence="2">DUF6383 domain-containing protein</fullName>
    </recommendedName>
</protein>
<evidence type="ECO:0000256" key="1">
    <source>
        <dbReference type="SAM" id="SignalP"/>
    </source>
</evidence>
<name>A0A7G1HV89_9BACT</name>
<dbReference type="EMBL" id="AP023322">
    <property type="protein sequence ID" value="BCI62088.1"/>
    <property type="molecule type" value="Genomic_DNA"/>
</dbReference>
<feature type="chain" id="PRO_5028986066" description="DUF6383 domain-containing protein" evidence="1">
    <location>
        <begin position="20"/>
        <end position="596"/>
    </location>
</feature>
<dbReference type="KEGG" id="copr:Cop2CBH44_04410"/>
<dbReference type="Pfam" id="PF19910">
    <property type="entry name" value="DUF6383"/>
    <property type="match status" value="1"/>
</dbReference>
<organism evidence="3 4">
    <name type="scientific">Coprobacter secundus subsp. similis</name>
    <dbReference type="NCBI Taxonomy" id="2751153"/>
    <lineage>
        <taxon>Bacteria</taxon>
        <taxon>Pseudomonadati</taxon>
        <taxon>Bacteroidota</taxon>
        <taxon>Bacteroidia</taxon>
        <taxon>Bacteroidales</taxon>
        <taxon>Barnesiellaceae</taxon>
        <taxon>Coprobacter</taxon>
    </lineage>
</organism>
<sequence length="596" mass="64093">MKKILLLVFSMVCGVSAYAGDVNFQWAKPLIAPMGTNAHSLTKSADGKIFAFSNFGSSGESNTISYEGEILGTGAPYNGSSSSGNLNIVFQKLEKNGDLIWSINSCWGGASLSDCAYTPTADGGAFLALKFYHTNYDAAGNGKLVSLVDAKGETTDVIWEYPGHWVYQGILAKISTDGAVEWTQLIHVDYSGEPNATYYKEYTPQGFYFYGATEDNEGNLYIAGNYRKEMTFTKEGGDKVILTPHNTEGWNGDPQGTVGDLFLVKLDKEGNYLGHVTTTGSAARESINDIAYADGKIYFLGMVKGSATETSEIKLGDTTIQPTTFDDIIAGAVNTDMSVAWVKHFPAFAASNGKHTTQNKKMDIQNGSLYLMGHVVGGFGADKSEALISGSSTLQSGFLIKCSATDGTWQGGAIGDKTIGGYYGAYEDENGKVYTYGYALGNVYLLTYDSKTWTIDNEYNLVKGGSASAWGCLFDGKQLLAFTRSSATSSTSFVDESFTLDGRKDAGSWVAIISSYEIPGMELPTGLTTATVSQDQNIKVYGGKNQIFVEAQENSEVQILNIYGQIVKSMTVTAGKQVVSVPKGIYIVNNNKVLVY</sequence>
<gene>
    <name evidence="3" type="ORF">Cop2CBH44_04410</name>
</gene>
<feature type="domain" description="DUF6383" evidence="2">
    <location>
        <begin position="531"/>
        <end position="588"/>
    </location>
</feature>
<feature type="signal peptide" evidence="1">
    <location>
        <begin position="1"/>
        <end position="19"/>
    </location>
</feature>
<proteinExistence type="predicted"/>